<dbReference type="PANTHER" id="PTHR42928">
    <property type="entry name" value="TRICARBOXYLATE-BINDING PROTEIN"/>
    <property type="match status" value="1"/>
</dbReference>
<evidence type="ECO:0000313" key="3">
    <source>
        <dbReference type="Proteomes" id="UP000214603"/>
    </source>
</evidence>
<proteinExistence type="inferred from homology"/>
<sequence>MPKRKSETRRQNMQSIIPLLARAAGVSLFFLAAIFTSSQAADYPSRPIKIVVAGPPGGGTDFLARLLADKLMKQFGNSVIVENRAGASGLIGTKYVKQAAPDGYTLIMGHTGTHAILPLIHTERTYDPIKDFTPISLIATTPDFLVVPANSPIKNFADLVARAKEKPGVLTYGTPGIGQPQHVLALRVTMQAGIKLMHVPYNGSSPAITDLLGGRLTSMFVTSAAIMPFIKSGQVRALAISTETRSKLLPNVPTLEEAGLKGLYQVDWLGLFGPAHMPAATVKTLSTAVMKVMQGAAIRHQISESYMDPEGTTPQKLTTLQADDVAKFKQIVEETGLKIN</sequence>
<keyword evidence="3" id="KW-1185">Reference proteome</keyword>
<name>A0A225MF94_9BURK</name>
<organism evidence="2 3">
    <name type="scientific">Candidimonas nitroreducens</name>
    <dbReference type="NCBI Taxonomy" id="683354"/>
    <lineage>
        <taxon>Bacteria</taxon>
        <taxon>Pseudomonadati</taxon>
        <taxon>Pseudomonadota</taxon>
        <taxon>Betaproteobacteria</taxon>
        <taxon>Burkholderiales</taxon>
        <taxon>Alcaligenaceae</taxon>
        <taxon>Candidimonas</taxon>
    </lineage>
</organism>
<gene>
    <name evidence="2" type="ORF">CEY11_17290</name>
</gene>
<dbReference type="InterPro" id="IPR042100">
    <property type="entry name" value="Bug_dom1"/>
</dbReference>
<comment type="caution">
    <text evidence="2">The sequence shown here is derived from an EMBL/GenBank/DDBJ whole genome shotgun (WGS) entry which is preliminary data.</text>
</comment>
<dbReference type="Gene3D" id="3.40.190.10">
    <property type="entry name" value="Periplasmic binding protein-like II"/>
    <property type="match status" value="1"/>
</dbReference>
<dbReference type="PANTHER" id="PTHR42928:SF5">
    <property type="entry name" value="BLR1237 PROTEIN"/>
    <property type="match status" value="1"/>
</dbReference>
<dbReference type="Pfam" id="PF03401">
    <property type="entry name" value="TctC"/>
    <property type="match status" value="1"/>
</dbReference>
<dbReference type="PIRSF" id="PIRSF017082">
    <property type="entry name" value="YflP"/>
    <property type="match status" value="1"/>
</dbReference>
<dbReference type="AlphaFoldDB" id="A0A225MF94"/>
<dbReference type="SUPFAM" id="SSF53850">
    <property type="entry name" value="Periplasmic binding protein-like II"/>
    <property type="match status" value="1"/>
</dbReference>
<dbReference type="EMBL" id="NJIH01000009">
    <property type="protein sequence ID" value="OWT57639.1"/>
    <property type="molecule type" value="Genomic_DNA"/>
</dbReference>
<accession>A0A225MF94</accession>
<comment type="similarity">
    <text evidence="1">Belongs to the UPF0065 (bug) family.</text>
</comment>
<dbReference type="CDD" id="cd07012">
    <property type="entry name" value="PBP2_Bug_TTT"/>
    <property type="match status" value="1"/>
</dbReference>
<dbReference type="Proteomes" id="UP000214603">
    <property type="component" value="Unassembled WGS sequence"/>
</dbReference>
<evidence type="ECO:0000313" key="2">
    <source>
        <dbReference type="EMBL" id="OWT57639.1"/>
    </source>
</evidence>
<evidence type="ECO:0000256" key="1">
    <source>
        <dbReference type="ARBA" id="ARBA00006987"/>
    </source>
</evidence>
<protein>
    <recommendedName>
        <fullName evidence="4">ABC transporter substrate-binding protein</fullName>
    </recommendedName>
</protein>
<reference evidence="3" key="1">
    <citation type="submission" date="2017-06" db="EMBL/GenBank/DDBJ databases">
        <title>Herbaspirillum phytohormonus sp. nov., isolated from the root nodule of Robinia pseudoacacia in lead-zinc mine.</title>
        <authorList>
            <person name="Fan M."/>
            <person name="Lin Y."/>
        </authorList>
    </citation>
    <scope>NUCLEOTIDE SEQUENCE [LARGE SCALE GENOMIC DNA]</scope>
    <source>
        <strain evidence="3">SC-089</strain>
    </source>
</reference>
<evidence type="ECO:0008006" key="4">
    <source>
        <dbReference type="Google" id="ProtNLM"/>
    </source>
</evidence>
<dbReference type="InterPro" id="IPR005064">
    <property type="entry name" value="BUG"/>
</dbReference>
<dbReference type="Gene3D" id="3.40.190.150">
    <property type="entry name" value="Bordetella uptake gene, domain 1"/>
    <property type="match status" value="1"/>
</dbReference>